<evidence type="ECO:0000313" key="14">
    <source>
        <dbReference type="Proteomes" id="UP000231382"/>
    </source>
</evidence>
<feature type="transmembrane region" description="Helical" evidence="9">
    <location>
        <begin position="294"/>
        <end position="315"/>
    </location>
</feature>
<organism evidence="13 14">
    <name type="scientific">Candidatus Berkelbacteria bacterium CG10_big_fil_rev_8_21_14_0_10_43_13</name>
    <dbReference type="NCBI Taxonomy" id="1974514"/>
    <lineage>
        <taxon>Bacteria</taxon>
        <taxon>Candidatus Berkelbacteria</taxon>
    </lineage>
</organism>
<dbReference type="GO" id="GO:0043952">
    <property type="term" value="P:protein transport by the Sec complex"/>
    <property type="evidence" value="ECO:0007669"/>
    <property type="project" value="UniProtKB-UniRule"/>
</dbReference>
<feature type="transmembrane region" description="Helical" evidence="9">
    <location>
        <begin position="268"/>
        <end position="287"/>
    </location>
</feature>
<dbReference type="InterPro" id="IPR022813">
    <property type="entry name" value="SecD/SecF_arch_bac"/>
</dbReference>
<evidence type="ECO:0000256" key="8">
    <source>
        <dbReference type="ARBA" id="ARBA00023136"/>
    </source>
</evidence>
<evidence type="ECO:0000256" key="3">
    <source>
        <dbReference type="ARBA" id="ARBA00022475"/>
    </source>
</evidence>
<evidence type="ECO:0000259" key="12">
    <source>
        <dbReference type="Pfam" id="PF22599"/>
    </source>
</evidence>
<evidence type="ECO:0000259" key="11">
    <source>
        <dbReference type="Pfam" id="PF21760"/>
    </source>
</evidence>
<evidence type="ECO:0000256" key="4">
    <source>
        <dbReference type="ARBA" id="ARBA00022692"/>
    </source>
</evidence>
<feature type="domain" description="SecDF P1 head subdomain" evidence="12">
    <location>
        <begin position="148"/>
        <end position="249"/>
    </location>
</feature>
<keyword evidence="6 9" id="KW-1133">Transmembrane helix</keyword>
<feature type="transmembrane region" description="Helical" evidence="9">
    <location>
        <begin position="373"/>
        <end position="389"/>
    </location>
</feature>
<dbReference type="InterPro" id="IPR055344">
    <property type="entry name" value="SecD_SecF_C_bact"/>
</dbReference>
<dbReference type="GO" id="GO:0005886">
    <property type="term" value="C:plasma membrane"/>
    <property type="evidence" value="ECO:0007669"/>
    <property type="project" value="UniProtKB-SubCell"/>
</dbReference>
<feature type="transmembrane region" description="Helical" evidence="9">
    <location>
        <begin position="395"/>
        <end position="422"/>
    </location>
</feature>
<dbReference type="InterPro" id="IPR054384">
    <property type="entry name" value="SecDF_P1_head"/>
</dbReference>
<dbReference type="GO" id="GO:0006605">
    <property type="term" value="P:protein targeting"/>
    <property type="evidence" value="ECO:0007669"/>
    <property type="project" value="UniProtKB-UniRule"/>
</dbReference>
<dbReference type="PANTHER" id="PTHR30081:SF1">
    <property type="entry name" value="PROTEIN TRANSLOCASE SUBUNIT SECD"/>
    <property type="match status" value="1"/>
</dbReference>
<dbReference type="EMBL" id="PEZW01000018">
    <property type="protein sequence ID" value="PIS07639.1"/>
    <property type="molecule type" value="Genomic_DNA"/>
</dbReference>
<evidence type="ECO:0000256" key="2">
    <source>
        <dbReference type="ARBA" id="ARBA00022448"/>
    </source>
</evidence>
<feature type="domain" description="Protein translocase subunit SecDF P1" evidence="11">
    <location>
        <begin position="71"/>
        <end position="123"/>
    </location>
</feature>
<dbReference type="NCBIfam" id="TIGR00916">
    <property type="entry name" value="2A0604s01"/>
    <property type="match status" value="1"/>
</dbReference>
<proteinExistence type="inferred from homology"/>
<dbReference type="Gene3D" id="3.30.1360.200">
    <property type="match status" value="1"/>
</dbReference>
<dbReference type="HAMAP" id="MF_01463_B">
    <property type="entry name" value="SecD_B"/>
    <property type="match status" value="1"/>
</dbReference>
<dbReference type="Pfam" id="PF02355">
    <property type="entry name" value="SecD_SecF_C"/>
    <property type="match status" value="1"/>
</dbReference>
<evidence type="ECO:0000313" key="13">
    <source>
        <dbReference type="EMBL" id="PIS07639.1"/>
    </source>
</evidence>
<dbReference type="InterPro" id="IPR048634">
    <property type="entry name" value="SecD_SecF_C"/>
</dbReference>
<comment type="subcellular location">
    <subcellularLocation>
        <location evidence="1 9">Cell membrane</location>
        <topology evidence="1 9">Multi-pass membrane protein</topology>
    </subcellularLocation>
</comment>
<dbReference type="AlphaFoldDB" id="A0A2H0W6D1"/>
<dbReference type="InterPro" id="IPR005791">
    <property type="entry name" value="SecD"/>
</dbReference>
<evidence type="ECO:0000256" key="5">
    <source>
        <dbReference type="ARBA" id="ARBA00022927"/>
    </source>
</evidence>
<dbReference type="PANTHER" id="PTHR30081">
    <property type="entry name" value="PROTEIN-EXPORT MEMBRANE PROTEIN SEC"/>
    <property type="match status" value="1"/>
</dbReference>
<accession>A0A2H0W6D1</accession>
<keyword evidence="2 9" id="KW-0813">Transport</keyword>
<dbReference type="InterPro" id="IPR048631">
    <property type="entry name" value="SecD_1st"/>
</dbReference>
<dbReference type="InterPro" id="IPR001036">
    <property type="entry name" value="Acrflvin-R"/>
</dbReference>
<protein>
    <recommendedName>
        <fullName evidence="9">Protein translocase subunit SecD</fullName>
    </recommendedName>
</protein>
<keyword evidence="8 9" id="KW-0472">Membrane</keyword>
<evidence type="ECO:0000256" key="6">
    <source>
        <dbReference type="ARBA" id="ARBA00022989"/>
    </source>
</evidence>
<feature type="domain" description="Protein export membrane protein SecD/SecF C-terminal" evidence="10">
    <location>
        <begin position="255"/>
        <end position="422"/>
    </location>
</feature>
<evidence type="ECO:0000256" key="7">
    <source>
        <dbReference type="ARBA" id="ARBA00023010"/>
    </source>
</evidence>
<sequence>MRTRLWVLFSFIAFLIVLAVLIDIPTSPSWLGGSSTKAQLGLDLVGGTELVYQADLSASTDKLKDLSNLESVFSQRINSLGVSEPNIQTSGGDKIIIDLPGIKDINSAIQKIGQTYELNFMTQATDTTDGAQLYDYYDQGYLYPGYWKKSVLTGKNLTKADATFQNSNGSVTSDPVVSIQFDSTGTAKFRTLTQDNLNKQIAIVLDNKIVSAPNVSVAITNGQAVITGSKDIKEAQDLAKRLSEGILPVPTKLIGQQNIGATLGKDSLKLSIVAGLIGLILVAIFMVSFYKFPGLIAVFALTIYSFFALAVYKVIPVTLTLAGIAGFILSIGMAIDANVLIFERLKEELKAGKELNLALHDGFRRSWPSIRDSNISSIITCLILYYTTGSGPVRGFALTLMIGIIISLFTAVTLTRTILLLIDGSRLRRLIHV</sequence>
<comment type="caution">
    <text evidence="9">Lacks conserved residue(s) required for the propagation of feature annotation.</text>
</comment>
<comment type="subunit">
    <text evidence="9">Forms a complex with SecF. Part of the essential Sec protein translocation apparatus which comprises SecA, SecYEG and auxiliary proteins SecDF. Other proteins may also be involved.</text>
</comment>
<comment type="similarity">
    <text evidence="9">Belongs to the SecD/SecF family. SecD subfamily.</text>
</comment>
<gene>
    <name evidence="9 13" type="primary">secD</name>
    <name evidence="13" type="ORF">COT78_02985</name>
</gene>
<dbReference type="Proteomes" id="UP000231382">
    <property type="component" value="Unassembled WGS sequence"/>
</dbReference>
<keyword evidence="3 9" id="KW-1003">Cell membrane</keyword>
<name>A0A2H0W6D1_9BACT</name>
<dbReference type="Pfam" id="PF21760">
    <property type="entry name" value="SecD_1st"/>
    <property type="match status" value="1"/>
</dbReference>
<feature type="transmembrane region" description="Helical" evidence="9">
    <location>
        <begin position="321"/>
        <end position="342"/>
    </location>
</feature>
<dbReference type="GO" id="GO:0065002">
    <property type="term" value="P:intracellular protein transmembrane transport"/>
    <property type="evidence" value="ECO:0007669"/>
    <property type="project" value="UniProtKB-UniRule"/>
</dbReference>
<reference evidence="14" key="1">
    <citation type="submission" date="2017-09" db="EMBL/GenBank/DDBJ databases">
        <title>Depth-based differentiation of microbial function through sediment-hosted aquifers and enrichment of novel symbionts in the deep terrestrial subsurface.</title>
        <authorList>
            <person name="Probst A.J."/>
            <person name="Ladd B."/>
            <person name="Jarett J.K."/>
            <person name="Geller-Mcgrath D.E."/>
            <person name="Sieber C.M.K."/>
            <person name="Emerson J.B."/>
            <person name="Anantharaman K."/>
            <person name="Thomas B.C."/>
            <person name="Malmstrom R."/>
            <person name="Stieglmeier M."/>
            <person name="Klingl A."/>
            <person name="Woyke T."/>
            <person name="Ryan C.M."/>
            <person name="Banfield J.F."/>
        </authorList>
    </citation>
    <scope>NUCLEOTIDE SEQUENCE [LARGE SCALE GENOMIC DNA]</scope>
</reference>
<dbReference type="NCBIfam" id="TIGR01129">
    <property type="entry name" value="secD"/>
    <property type="match status" value="1"/>
</dbReference>
<comment type="caution">
    <text evidence="13">The sequence shown here is derived from an EMBL/GenBank/DDBJ whole genome shotgun (WGS) entry which is preliminary data.</text>
</comment>
<dbReference type="GO" id="GO:0015450">
    <property type="term" value="F:protein-transporting ATPase activity"/>
    <property type="evidence" value="ECO:0007669"/>
    <property type="project" value="InterPro"/>
</dbReference>
<dbReference type="Gene3D" id="1.20.1640.10">
    <property type="entry name" value="Multidrug efflux transporter AcrB transmembrane domain"/>
    <property type="match status" value="1"/>
</dbReference>
<dbReference type="Pfam" id="PF22599">
    <property type="entry name" value="SecDF_P1_head"/>
    <property type="match status" value="1"/>
</dbReference>
<evidence type="ECO:0000256" key="9">
    <source>
        <dbReference type="HAMAP-Rule" id="MF_01463"/>
    </source>
</evidence>
<dbReference type="SUPFAM" id="SSF82866">
    <property type="entry name" value="Multidrug efflux transporter AcrB transmembrane domain"/>
    <property type="match status" value="1"/>
</dbReference>
<evidence type="ECO:0000259" key="10">
    <source>
        <dbReference type="Pfam" id="PF02355"/>
    </source>
</evidence>
<comment type="function">
    <text evidence="9">Part of the Sec protein translocase complex. Interacts with the SecYEG preprotein conducting channel. SecDF uses the proton motive force (PMF) to complete protein translocation after the ATP-dependent function of SecA.</text>
</comment>
<dbReference type="FunFam" id="1.20.1640.10:FF:000004">
    <property type="entry name" value="Protein translocase subunit SecD"/>
    <property type="match status" value="1"/>
</dbReference>
<dbReference type="Gene3D" id="3.30.70.3400">
    <property type="match status" value="1"/>
</dbReference>
<keyword evidence="7 9" id="KW-0811">Translocation</keyword>
<dbReference type="PRINTS" id="PR00702">
    <property type="entry name" value="ACRIFLAVINRP"/>
</dbReference>
<evidence type="ECO:0000256" key="1">
    <source>
        <dbReference type="ARBA" id="ARBA00004651"/>
    </source>
</evidence>
<keyword evidence="5 9" id="KW-0653">Protein transport</keyword>
<keyword evidence="4 9" id="KW-0812">Transmembrane</keyword>